<comment type="caution">
    <text evidence="3">The sequence shown here is derived from an EMBL/GenBank/DDBJ whole genome shotgun (WGS) entry which is preliminary data.</text>
</comment>
<dbReference type="InterPro" id="IPR011993">
    <property type="entry name" value="PH-like_dom_sf"/>
</dbReference>
<dbReference type="InterPro" id="IPR000156">
    <property type="entry name" value="Ran_bind_dom"/>
</dbReference>
<dbReference type="Proteomes" id="UP000308730">
    <property type="component" value="Unassembled WGS sequence"/>
</dbReference>
<evidence type="ECO:0000256" key="1">
    <source>
        <dbReference type="SAM" id="MobiDB-lite"/>
    </source>
</evidence>
<evidence type="ECO:0000313" key="4">
    <source>
        <dbReference type="Proteomes" id="UP000308730"/>
    </source>
</evidence>
<proteinExistence type="predicted"/>
<keyword evidence="4" id="KW-1185">Reference proteome</keyword>
<dbReference type="OrthoDB" id="2357150at2759"/>
<dbReference type="EMBL" id="SGPM01000275">
    <property type="protein sequence ID" value="THH27153.1"/>
    <property type="molecule type" value="Genomic_DNA"/>
</dbReference>
<name>A0A4V6S1S5_9APHY</name>
<dbReference type="Pfam" id="PF00638">
    <property type="entry name" value="Ran_BP1"/>
    <property type="match status" value="1"/>
</dbReference>
<feature type="compositionally biased region" description="Polar residues" evidence="1">
    <location>
        <begin position="22"/>
        <end position="36"/>
    </location>
</feature>
<accession>A0A4V6S1S5</accession>
<sequence length="254" mass="27441">MIEEDERDTPECVVPTPLSIPQAETSEQVTTSPLSPSKLQSTFTIPACKPSTAFSAFAGVSSGFNFASSSSSNQRPAWCAIEALPAAASVSAIDSTPQESESDALGTQIVVQPAGIAMLTGEEDEDVLAELKGVKLFIKRGSKDFTDGMLGHIKFLVDKKTGEERLVFRREPVWKVSMSVRLRPIVRCAFDEEHGVLRVTLKEKTVDEDGVSSEAFGDSVVIYALRRGKLSKSDFTDFAKRVTASSRLVTSSTV</sequence>
<evidence type="ECO:0000313" key="3">
    <source>
        <dbReference type="EMBL" id="THH27153.1"/>
    </source>
</evidence>
<feature type="region of interest" description="Disordered" evidence="1">
    <location>
        <begin position="1"/>
        <end position="36"/>
    </location>
</feature>
<gene>
    <name evidence="3" type="ORF">EUX98_g7026</name>
</gene>
<dbReference type="Gene3D" id="2.30.29.30">
    <property type="entry name" value="Pleckstrin-homology domain (PH domain)/Phosphotyrosine-binding domain (PTB)"/>
    <property type="match status" value="1"/>
</dbReference>
<protein>
    <recommendedName>
        <fullName evidence="2">RanBD1 domain-containing protein</fullName>
    </recommendedName>
</protein>
<evidence type="ECO:0000259" key="2">
    <source>
        <dbReference type="PROSITE" id="PS50196"/>
    </source>
</evidence>
<feature type="domain" description="RanBD1" evidence="2">
    <location>
        <begin position="109"/>
        <end position="184"/>
    </location>
</feature>
<organism evidence="3 4">
    <name type="scientific">Antrodiella citrinella</name>
    <dbReference type="NCBI Taxonomy" id="2447956"/>
    <lineage>
        <taxon>Eukaryota</taxon>
        <taxon>Fungi</taxon>
        <taxon>Dikarya</taxon>
        <taxon>Basidiomycota</taxon>
        <taxon>Agaricomycotina</taxon>
        <taxon>Agaricomycetes</taxon>
        <taxon>Polyporales</taxon>
        <taxon>Steccherinaceae</taxon>
        <taxon>Antrodiella</taxon>
    </lineage>
</organism>
<dbReference type="PROSITE" id="PS50196">
    <property type="entry name" value="RANBD1"/>
    <property type="match status" value="1"/>
</dbReference>
<dbReference type="AlphaFoldDB" id="A0A4V6S1S5"/>
<reference evidence="3 4" key="1">
    <citation type="submission" date="2019-02" db="EMBL/GenBank/DDBJ databases">
        <title>Genome sequencing of the rare red list fungi Antrodiella citrinella (Flaviporus citrinellus).</title>
        <authorList>
            <person name="Buettner E."/>
            <person name="Kellner H."/>
        </authorList>
    </citation>
    <scope>NUCLEOTIDE SEQUENCE [LARGE SCALE GENOMIC DNA]</scope>
    <source>
        <strain evidence="3 4">DSM 108506</strain>
    </source>
</reference>
<dbReference type="SUPFAM" id="SSF50729">
    <property type="entry name" value="PH domain-like"/>
    <property type="match status" value="1"/>
</dbReference>